<comment type="caution">
    <text evidence="2">The sequence shown here is derived from an EMBL/GenBank/DDBJ whole genome shotgun (WGS) entry which is preliminary data.</text>
</comment>
<gene>
    <name evidence="2" type="ORF">GCM10010361_14850</name>
</gene>
<evidence type="ECO:0000256" key="1">
    <source>
        <dbReference type="SAM" id="SignalP"/>
    </source>
</evidence>
<name>A0ABN0ZLD5_9ACTN</name>
<sequence>MFKKTVVATLGAALALLPLTAGTATPASAAEPHVLSLQEGIDALPLAAENREGYKRTSFRHWIDEDHGGCSTRNEVLIAESRVPAQTGPGCKILSGQWFSYYDQQTVTDPRGLDIDHMVPLAEAWVSGASQ</sequence>
<organism evidence="2 3">
    <name type="scientific">Streptomyces olivaceiscleroticus</name>
    <dbReference type="NCBI Taxonomy" id="68245"/>
    <lineage>
        <taxon>Bacteria</taxon>
        <taxon>Bacillati</taxon>
        <taxon>Actinomycetota</taxon>
        <taxon>Actinomycetes</taxon>
        <taxon>Kitasatosporales</taxon>
        <taxon>Streptomycetaceae</taxon>
        <taxon>Streptomyces</taxon>
    </lineage>
</organism>
<evidence type="ECO:0000313" key="2">
    <source>
        <dbReference type="EMBL" id="GAA0451801.1"/>
    </source>
</evidence>
<proteinExistence type="predicted"/>
<evidence type="ECO:0000313" key="3">
    <source>
        <dbReference type="Proteomes" id="UP001500909"/>
    </source>
</evidence>
<protein>
    <recommendedName>
        <fullName evidence="4">DUF1524 domain-containing protein</fullName>
    </recommendedName>
</protein>
<reference evidence="2 3" key="1">
    <citation type="journal article" date="2019" name="Int. J. Syst. Evol. Microbiol.">
        <title>The Global Catalogue of Microorganisms (GCM) 10K type strain sequencing project: providing services to taxonomists for standard genome sequencing and annotation.</title>
        <authorList>
            <consortium name="The Broad Institute Genomics Platform"/>
            <consortium name="The Broad Institute Genome Sequencing Center for Infectious Disease"/>
            <person name="Wu L."/>
            <person name="Ma J."/>
        </authorList>
    </citation>
    <scope>NUCLEOTIDE SEQUENCE [LARGE SCALE GENOMIC DNA]</scope>
    <source>
        <strain evidence="2 3">JCM 4805</strain>
    </source>
</reference>
<dbReference type="Proteomes" id="UP001500909">
    <property type="component" value="Unassembled WGS sequence"/>
</dbReference>
<evidence type="ECO:0008006" key="4">
    <source>
        <dbReference type="Google" id="ProtNLM"/>
    </source>
</evidence>
<keyword evidence="3" id="KW-1185">Reference proteome</keyword>
<dbReference type="EMBL" id="BAAABY010000009">
    <property type="protein sequence ID" value="GAA0451801.1"/>
    <property type="molecule type" value="Genomic_DNA"/>
</dbReference>
<feature type="chain" id="PRO_5045509025" description="DUF1524 domain-containing protein" evidence="1">
    <location>
        <begin position="30"/>
        <end position="131"/>
    </location>
</feature>
<feature type="signal peptide" evidence="1">
    <location>
        <begin position="1"/>
        <end position="29"/>
    </location>
</feature>
<accession>A0ABN0ZLD5</accession>
<keyword evidence="1" id="KW-0732">Signal</keyword>